<dbReference type="eggNOG" id="ENOG502SJT8">
    <property type="taxonomic scope" value="Eukaryota"/>
</dbReference>
<dbReference type="OMA" id="PKSENEP"/>
<reference evidence="3 4" key="1">
    <citation type="journal article" date="2011" name="Genome Biol.">
        <title>Comparative genome sequence analysis underscores mycoparasitism as the ancestral life style of Trichoderma.</title>
        <authorList>
            <person name="Kubicek C.P."/>
            <person name="Herrera-Estrella A."/>
            <person name="Seidl-Seiboth V."/>
            <person name="Martinez D.A."/>
            <person name="Druzhinina I.S."/>
            <person name="Thon M."/>
            <person name="Zeilinger S."/>
            <person name="Casas-Flores S."/>
            <person name="Horwitz B.A."/>
            <person name="Mukherjee P.K."/>
            <person name="Mukherjee M."/>
            <person name="Kredics L."/>
            <person name="Alcaraz L.D."/>
            <person name="Aerts A."/>
            <person name="Antal Z."/>
            <person name="Atanasova L."/>
            <person name="Cervantes-Badillo M.G."/>
            <person name="Challacombe J."/>
            <person name="Chertkov O."/>
            <person name="McCluskey K."/>
            <person name="Coulpier F."/>
            <person name="Deshpande N."/>
            <person name="von Doehren H."/>
            <person name="Ebbole D.J."/>
            <person name="Esquivel-Naranjo E.U."/>
            <person name="Fekete E."/>
            <person name="Flipphi M."/>
            <person name="Glaser F."/>
            <person name="Gomez-Rodriguez E.Y."/>
            <person name="Gruber S."/>
            <person name="Han C."/>
            <person name="Henrissat B."/>
            <person name="Hermosa R."/>
            <person name="Hernandez-Onate M."/>
            <person name="Karaffa L."/>
            <person name="Kosti I."/>
            <person name="Le Crom S."/>
            <person name="Lindquist E."/>
            <person name="Lucas S."/>
            <person name="Luebeck M."/>
            <person name="Luebeck P.S."/>
            <person name="Margeot A."/>
            <person name="Metz B."/>
            <person name="Misra M."/>
            <person name="Nevalainen H."/>
            <person name="Omann M."/>
            <person name="Packer N."/>
            <person name="Perrone G."/>
            <person name="Uresti-Rivera E.E."/>
            <person name="Salamov A."/>
            <person name="Schmoll M."/>
            <person name="Seiboth B."/>
            <person name="Shapiro H."/>
            <person name="Sukno S."/>
            <person name="Tamayo-Ramos J.A."/>
            <person name="Tisch D."/>
            <person name="Wiest A."/>
            <person name="Wilkinson H.H."/>
            <person name="Zhang M."/>
            <person name="Coutinho P.M."/>
            <person name="Kenerley C.M."/>
            <person name="Monte E."/>
            <person name="Baker S.E."/>
            <person name="Grigoriev I.V."/>
        </authorList>
    </citation>
    <scope>NUCLEOTIDE SEQUENCE [LARGE SCALE GENOMIC DNA]</scope>
    <source>
        <strain evidence="4">Gv29-8 / FGSC 10586</strain>
    </source>
</reference>
<dbReference type="HOGENOM" id="CLU_772855_0_0_1"/>
<evidence type="ECO:0000259" key="2">
    <source>
        <dbReference type="PROSITE" id="PS00028"/>
    </source>
</evidence>
<dbReference type="GeneID" id="25787390"/>
<evidence type="ECO:0000313" key="4">
    <source>
        <dbReference type="Proteomes" id="UP000007115"/>
    </source>
</evidence>
<feature type="region of interest" description="Disordered" evidence="1">
    <location>
        <begin position="328"/>
        <end position="359"/>
    </location>
</feature>
<gene>
    <name evidence="3" type="ORF">TRIVIDRAFT_127290</name>
</gene>
<dbReference type="EMBL" id="ABDF02000005">
    <property type="protein sequence ID" value="EHK23943.1"/>
    <property type="molecule type" value="Genomic_DNA"/>
</dbReference>
<dbReference type="InParanoid" id="G9MPZ4"/>
<feature type="compositionally biased region" description="Acidic residues" evidence="1">
    <location>
        <begin position="349"/>
        <end position="359"/>
    </location>
</feature>
<protein>
    <recommendedName>
        <fullName evidence="2">C2H2-type domain-containing protein</fullName>
    </recommendedName>
</protein>
<feature type="non-terminal residue" evidence="3">
    <location>
        <position position="359"/>
    </location>
</feature>
<proteinExistence type="predicted"/>
<dbReference type="AlphaFoldDB" id="G9MPZ4"/>
<dbReference type="InterPro" id="IPR058925">
    <property type="entry name" value="zf-C2H2_AcuF"/>
</dbReference>
<dbReference type="Proteomes" id="UP000007115">
    <property type="component" value="Unassembled WGS sequence"/>
</dbReference>
<name>G9MPZ4_HYPVG</name>
<keyword evidence="4" id="KW-1185">Reference proteome</keyword>
<accession>G9MPZ4</accession>
<evidence type="ECO:0000313" key="3">
    <source>
        <dbReference type="EMBL" id="EHK23943.1"/>
    </source>
</evidence>
<dbReference type="OrthoDB" id="4899518at2759"/>
<sequence length="359" mass="40857">DDADMELELYFQSVNTNEQSKAMIILDEIGHIIDCLLRLSITIRNPAPHDQFSSRAGADTISMYKEWDMKHICEKFNRLDSKLADRLGIALSRRRQYLKYREEHSQKLAHGLYSETDEVDNATTIASSIPKNLNDIDNSTSFLEMDILLDAMSETSATSYALSSAATNELRVPKIPREYIDGPFQCPLCRTIIMIDNRSSWKDLQPYICLFDNCSSPNQLYQSRHDWVAHMKQEHWVSWSCVFGCSGSFDTQESFKGHLATVHGQSSKSTDLQVVANLCRFPTETNIVGMCPLCLEYHIESSKRYQSHVGDHLERLALFVLPHTVYDDSDEESDGNESHSAKSHGYDGFESEDREGDTD</sequence>
<feature type="non-terminal residue" evidence="3">
    <location>
        <position position="1"/>
    </location>
</feature>
<dbReference type="PANTHER" id="PTHR35391">
    <property type="entry name" value="C2H2-TYPE DOMAIN-CONTAINING PROTEIN-RELATED"/>
    <property type="match status" value="1"/>
</dbReference>
<evidence type="ECO:0000256" key="1">
    <source>
        <dbReference type="SAM" id="MobiDB-lite"/>
    </source>
</evidence>
<feature type="compositionally biased region" description="Basic and acidic residues" evidence="1">
    <location>
        <begin position="336"/>
        <end position="347"/>
    </location>
</feature>
<organism evidence="3 4">
    <name type="scientific">Hypocrea virens (strain Gv29-8 / FGSC 10586)</name>
    <name type="common">Gliocladium virens</name>
    <name type="synonym">Trichoderma virens</name>
    <dbReference type="NCBI Taxonomy" id="413071"/>
    <lineage>
        <taxon>Eukaryota</taxon>
        <taxon>Fungi</taxon>
        <taxon>Dikarya</taxon>
        <taxon>Ascomycota</taxon>
        <taxon>Pezizomycotina</taxon>
        <taxon>Sordariomycetes</taxon>
        <taxon>Hypocreomycetidae</taxon>
        <taxon>Hypocreales</taxon>
        <taxon>Hypocreaceae</taxon>
        <taxon>Trichoderma</taxon>
    </lineage>
</organism>
<dbReference type="RefSeq" id="XP_013958144.1">
    <property type="nucleotide sequence ID" value="XM_014102669.1"/>
</dbReference>
<comment type="caution">
    <text evidence="3">The sequence shown here is derived from an EMBL/GenBank/DDBJ whole genome shotgun (WGS) entry which is preliminary data.</text>
</comment>
<dbReference type="PANTHER" id="PTHR35391:SF7">
    <property type="entry name" value="C2H2-TYPE DOMAIN-CONTAINING PROTEIN"/>
    <property type="match status" value="1"/>
</dbReference>
<dbReference type="InterPro" id="IPR013087">
    <property type="entry name" value="Znf_C2H2_type"/>
</dbReference>
<dbReference type="SMART" id="SM00355">
    <property type="entry name" value="ZnF_C2H2"/>
    <property type="match status" value="3"/>
</dbReference>
<dbReference type="Pfam" id="PF26082">
    <property type="entry name" value="zf-C2H2_AcuF"/>
    <property type="match status" value="1"/>
</dbReference>
<dbReference type="VEuPathDB" id="FungiDB:TRIVIDRAFT_127290"/>
<feature type="domain" description="C2H2-type" evidence="2">
    <location>
        <begin position="241"/>
        <end position="263"/>
    </location>
</feature>
<dbReference type="STRING" id="413071.G9MPZ4"/>
<dbReference type="PROSITE" id="PS00028">
    <property type="entry name" value="ZINC_FINGER_C2H2_1"/>
    <property type="match status" value="1"/>
</dbReference>